<sequence length="551" mass="60913">MIQLEVPHIEAYVRSTGPSVSRISWGKSLVVKSPTTAITKGKIAPEYLFVGLDGTDKKTTARIFAEALICHNTEPHCQPCGLCRDCATFTLNRSSNVKEIDVASNLEVPKAPFGKVKEVEIVTQLQSLATKDELEVGLVLDNKLLELLDLALSADTANTVRSQKAEQQRLQHALKVLAESEKQLRVSNDRSTWLTAALLQFAPDRSYLPSSVDTSMSPSPIAFDTLRKSQLQKLIPPRLEFLEIKFLTTRTPKFTCDNSYVVSHVEFQHPEHNTKAGRLQSSTCHAFQIALGCPVKLKLSLAHPPAVVTEESKTMLALESTADLLPGPSDDSTHSNKLRSPVPQGVTKGHCLSALRLQEAWLHHQKQMLVKNQQHLENLIGHTAVNPDGVEEYQTGSNRGNDCYLGLKNPDEVPQDLVEVLTWEKLGWKDSDEISMPSQPNGPVHKLDETHNHRNKLDKAAKQKNLEFKGIITIEQESLKNCHHASNPPGTPNAGSHLHLKIPKWAIETTRSIGTTFSSTTFDATFKATTFSMALSVSFNQAHNFLSSSVF</sequence>
<dbReference type="EMBL" id="OZ020102">
    <property type="protein sequence ID" value="CAK9276130.1"/>
    <property type="molecule type" value="Genomic_DNA"/>
</dbReference>
<evidence type="ECO:0000313" key="4">
    <source>
        <dbReference type="Proteomes" id="UP001497444"/>
    </source>
</evidence>
<evidence type="ECO:0000256" key="1">
    <source>
        <dbReference type="SAM" id="MobiDB-lite"/>
    </source>
</evidence>
<feature type="domain" description="STICHEL DnaA-N-like alpha-beta" evidence="2">
    <location>
        <begin position="257"/>
        <end position="301"/>
    </location>
</feature>
<dbReference type="Pfam" id="PF23007">
    <property type="entry name" value="DnaA_N-like_STI"/>
    <property type="match status" value="1"/>
</dbReference>
<feature type="region of interest" description="Disordered" evidence="1">
    <location>
        <begin position="322"/>
        <end position="345"/>
    </location>
</feature>
<dbReference type="Pfam" id="PF13177">
    <property type="entry name" value="DNA_pol3_delta2"/>
    <property type="match status" value="1"/>
</dbReference>
<evidence type="ECO:0000259" key="2">
    <source>
        <dbReference type="Pfam" id="PF23007"/>
    </source>
</evidence>
<evidence type="ECO:0000313" key="3">
    <source>
        <dbReference type="EMBL" id="CAK9276130.1"/>
    </source>
</evidence>
<dbReference type="SUPFAM" id="SSF52540">
    <property type="entry name" value="P-loop containing nucleoside triphosphate hydrolases"/>
    <property type="match status" value="1"/>
</dbReference>
<accession>A0ABP0XEX3</accession>
<name>A0ABP0XEX3_9BRYO</name>
<gene>
    <name evidence="3" type="ORF">CSSPJE1EN1_LOCUS21608</name>
</gene>
<proteinExistence type="predicted"/>
<dbReference type="InterPro" id="IPR027417">
    <property type="entry name" value="P-loop_NTPase"/>
</dbReference>
<organism evidence="3 4">
    <name type="scientific">Sphagnum jensenii</name>
    <dbReference type="NCBI Taxonomy" id="128206"/>
    <lineage>
        <taxon>Eukaryota</taxon>
        <taxon>Viridiplantae</taxon>
        <taxon>Streptophyta</taxon>
        <taxon>Embryophyta</taxon>
        <taxon>Bryophyta</taxon>
        <taxon>Sphagnophytina</taxon>
        <taxon>Sphagnopsida</taxon>
        <taxon>Sphagnales</taxon>
        <taxon>Sphagnaceae</taxon>
        <taxon>Sphagnum</taxon>
    </lineage>
</organism>
<keyword evidence="4" id="KW-1185">Reference proteome</keyword>
<reference evidence="3" key="1">
    <citation type="submission" date="2024-02" db="EMBL/GenBank/DDBJ databases">
        <authorList>
            <consortium name="ELIXIR-Norway"/>
            <consortium name="Elixir Norway"/>
        </authorList>
    </citation>
    <scope>NUCLEOTIDE SEQUENCE</scope>
</reference>
<protein>
    <recommendedName>
        <fullName evidence="2">STICHEL DnaA-N-like alpha-beta domain-containing protein</fullName>
    </recommendedName>
</protein>
<dbReference type="Proteomes" id="UP001497444">
    <property type="component" value="Chromosome 7"/>
</dbReference>
<dbReference type="InterPro" id="IPR054506">
    <property type="entry name" value="DnaA_N-like_STI"/>
</dbReference>
<dbReference type="Gene3D" id="3.40.50.300">
    <property type="entry name" value="P-loop containing nucleotide triphosphate hydrolases"/>
    <property type="match status" value="1"/>
</dbReference>